<evidence type="ECO:0000256" key="4">
    <source>
        <dbReference type="ARBA" id="ARBA00022692"/>
    </source>
</evidence>
<reference evidence="13 14" key="1">
    <citation type="journal article" date="2009" name="Appl. Environ. Microbiol.">
        <title>Three genomes from the phylum Acidobacteria provide insight into the lifestyles of these microorganisms in soils.</title>
        <authorList>
            <person name="Ward N.L."/>
            <person name="Challacombe J.F."/>
            <person name="Janssen P.H."/>
            <person name="Henrissat B."/>
            <person name="Coutinho P.M."/>
            <person name="Wu M."/>
            <person name="Xie G."/>
            <person name="Haft D.H."/>
            <person name="Sait M."/>
            <person name="Badger J."/>
            <person name="Barabote R.D."/>
            <person name="Bradley B."/>
            <person name="Brettin T.S."/>
            <person name="Brinkac L.M."/>
            <person name="Bruce D."/>
            <person name="Creasy T."/>
            <person name="Daugherty S.C."/>
            <person name="Davidsen T.M."/>
            <person name="DeBoy R.T."/>
            <person name="Detter J.C."/>
            <person name="Dodson R.J."/>
            <person name="Durkin A.S."/>
            <person name="Ganapathy A."/>
            <person name="Gwinn-Giglio M."/>
            <person name="Han C.S."/>
            <person name="Khouri H."/>
            <person name="Kiss H."/>
            <person name="Kothari S.P."/>
            <person name="Madupu R."/>
            <person name="Nelson K.E."/>
            <person name="Nelson W.C."/>
            <person name="Paulsen I."/>
            <person name="Penn K."/>
            <person name="Ren Q."/>
            <person name="Rosovitz M.J."/>
            <person name="Selengut J.D."/>
            <person name="Shrivastava S."/>
            <person name="Sullivan S.A."/>
            <person name="Tapia R."/>
            <person name="Thompson L.S."/>
            <person name="Watkins K.L."/>
            <person name="Yang Q."/>
            <person name="Yu C."/>
            <person name="Zafar N."/>
            <person name="Zhou L."/>
            <person name="Kuske C.R."/>
        </authorList>
    </citation>
    <scope>NUCLEOTIDE SEQUENCE [LARGE SCALE GENOMIC DNA]</scope>
    <source>
        <strain evidence="14">ATCC 51196 / DSM 11244 / BCRC 80197 / JCM 7670 / NBRC 15755 / NCIMB 13165 / 161</strain>
    </source>
</reference>
<dbReference type="InterPro" id="IPR000014">
    <property type="entry name" value="PAS"/>
</dbReference>
<organism evidence="13 14">
    <name type="scientific">Acidobacterium capsulatum (strain ATCC 51196 / DSM 11244 / BCRC 80197 / JCM 7670 / NBRC 15755 / NCIMB 13165 / 161)</name>
    <dbReference type="NCBI Taxonomy" id="240015"/>
    <lineage>
        <taxon>Bacteria</taxon>
        <taxon>Pseudomonadati</taxon>
        <taxon>Acidobacteriota</taxon>
        <taxon>Terriglobia</taxon>
        <taxon>Terriglobales</taxon>
        <taxon>Acidobacteriaceae</taxon>
        <taxon>Acidobacterium</taxon>
    </lineage>
</organism>
<dbReference type="GO" id="GO:0052621">
    <property type="term" value="F:diguanylate cyclase activity"/>
    <property type="evidence" value="ECO:0007669"/>
    <property type="project" value="UniProtKB-EC"/>
</dbReference>
<dbReference type="InterPro" id="IPR000160">
    <property type="entry name" value="GGDEF_dom"/>
</dbReference>
<feature type="transmembrane region" description="Helical" evidence="9">
    <location>
        <begin position="203"/>
        <end position="233"/>
    </location>
</feature>
<dbReference type="Pfam" id="PF00990">
    <property type="entry name" value="GGDEF"/>
    <property type="match status" value="1"/>
</dbReference>
<evidence type="ECO:0000259" key="10">
    <source>
        <dbReference type="PROSITE" id="PS50112"/>
    </source>
</evidence>
<evidence type="ECO:0000256" key="8">
    <source>
        <dbReference type="SAM" id="MobiDB-lite"/>
    </source>
</evidence>
<dbReference type="InterPro" id="IPR050469">
    <property type="entry name" value="Diguanylate_Cyclase"/>
</dbReference>
<dbReference type="CDD" id="cd00130">
    <property type="entry name" value="PAS"/>
    <property type="match status" value="1"/>
</dbReference>
<dbReference type="InterPro" id="IPR000700">
    <property type="entry name" value="PAS-assoc_C"/>
</dbReference>
<dbReference type="AlphaFoldDB" id="C1F117"/>
<feature type="transmembrane region" description="Helical" evidence="9">
    <location>
        <begin position="68"/>
        <end position="88"/>
    </location>
</feature>
<comment type="catalytic activity">
    <reaction evidence="7">
        <text>2 GTP = 3',3'-c-di-GMP + 2 diphosphate</text>
        <dbReference type="Rhea" id="RHEA:24898"/>
        <dbReference type="ChEBI" id="CHEBI:33019"/>
        <dbReference type="ChEBI" id="CHEBI:37565"/>
        <dbReference type="ChEBI" id="CHEBI:58805"/>
        <dbReference type="EC" id="2.7.7.65"/>
    </reaction>
</comment>
<feature type="transmembrane region" description="Helical" evidence="9">
    <location>
        <begin position="164"/>
        <end position="183"/>
    </location>
</feature>
<dbReference type="STRING" id="240015.ACP_0517"/>
<dbReference type="EC" id="2.7.7.65" evidence="2"/>
<dbReference type="NCBIfam" id="TIGR00229">
    <property type="entry name" value="sensory_box"/>
    <property type="match status" value="1"/>
</dbReference>
<dbReference type="InterPro" id="IPR043128">
    <property type="entry name" value="Rev_trsase/Diguanyl_cyclase"/>
</dbReference>
<comment type="subcellular location">
    <subcellularLocation>
        <location evidence="1">Cell membrane</location>
        <topology evidence="1">Multi-pass membrane protein</topology>
    </subcellularLocation>
</comment>
<protein>
    <recommendedName>
        <fullName evidence="2">diguanylate cyclase</fullName>
        <ecNumber evidence="2">2.7.7.65</ecNumber>
    </recommendedName>
</protein>
<evidence type="ECO:0000256" key="9">
    <source>
        <dbReference type="SAM" id="Phobius"/>
    </source>
</evidence>
<dbReference type="PROSITE" id="PS50112">
    <property type="entry name" value="PAS"/>
    <property type="match status" value="1"/>
</dbReference>
<dbReference type="GO" id="GO:0005886">
    <property type="term" value="C:plasma membrane"/>
    <property type="evidence" value="ECO:0007669"/>
    <property type="project" value="UniProtKB-SubCell"/>
</dbReference>
<dbReference type="SUPFAM" id="SSF55073">
    <property type="entry name" value="Nucleotide cyclase"/>
    <property type="match status" value="1"/>
</dbReference>
<evidence type="ECO:0000313" key="14">
    <source>
        <dbReference type="Proteomes" id="UP000002207"/>
    </source>
</evidence>
<name>C1F117_ACIC5</name>
<keyword evidence="5 9" id="KW-1133">Transmembrane helix</keyword>
<dbReference type="FunFam" id="3.30.70.270:FF:000001">
    <property type="entry name" value="Diguanylate cyclase domain protein"/>
    <property type="match status" value="1"/>
</dbReference>
<evidence type="ECO:0000259" key="11">
    <source>
        <dbReference type="PROSITE" id="PS50113"/>
    </source>
</evidence>
<dbReference type="eggNOG" id="COG3706">
    <property type="taxonomic scope" value="Bacteria"/>
</dbReference>
<proteinExistence type="predicted"/>
<feature type="transmembrane region" description="Helical" evidence="9">
    <location>
        <begin position="21"/>
        <end position="38"/>
    </location>
</feature>
<evidence type="ECO:0000256" key="6">
    <source>
        <dbReference type="ARBA" id="ARBA00023136"/>
    </source>
</evidence>
<evidence type="ECO:0000256" key="5">
    <source>
        <dbReference type="ARBA" id="ARBA00022989"/>
    </source>
</evidence>
<dbReference type="PROSITE" id="PS50887">
    <property type="entry name" value="GGDEF"/>
    <property type="match status" value="1"/>
</dbReference>
<dbReference type="InParanoid" id="C1F117"/>
<evidence type="ECO:0000256" key="7">
    <source>
        <dbReference type="ARBA" id="ARBA00034247"/>
    </source>
</evidence>
<dbReference type="HOGENOM" id="CLU_022985_1_0_0"/>
<dbReference type="SMART" id="SM00267">
    <property type="entry name" value="GGDEF"/>
    <property type="match status" value="1"/>
</dbReference>
<feature type="domain" description="PAS" evidence="10">
    <location>
        <begin position="309"/>
        <end position="380"/>
    </location>
</feature>
<dbReference type="Pfam" id="PF05231">
    <property type="entry name" value="MASE1"/>
    <property type="match status" value="1"/>
</dbReference>
<feature type="region of interest" description="Disordered" evidence="8">
    <location>
        <begin position="603"/>
        <end position="627"/>
    </location>
</feature>
<keyword evidence="14" id="KW-1185">Reference proteome</keyword>
<dbReference type="GO" id="GO:1902201">
    <property type="term" value="P:negative regulation of bacterial-type flagellum-dependent cell motility"/>
    <property type="evidence" value="ECO:0007669"/>
    <property type="project" value="TreeGrafter"/>
</dbReference>
<dbReference type="InterPro" id="IPR035965">
    <property type="entry name" value="PAS-like_dom_sf"/>
</dbReference>
<dbReference type="Gene3D" id="3.30.70.270">
    <property type="match status" value="1"/>
</dbReference>
<accession>C1F117</accession>
<evidence type="ECO:0000259" key="12">
    <source>
        <dbReference type="PROSITE" id="PS50887"/>
    </source>
</evidence>
<keyword evidence="6 9" id="KW-0472">Membrane</keyword>
<sequence length="627" mass="68816">MSAETMSIDSQRGTSSLRLSLLAFVLTFLTGLLSLGLTRHLSHLNPIWWSNGVLLAAVLAARKRAWPMLLAAGGVAILLAHVIVVHTFGLAVALIDLCNLLEVLVAAWVLRVWMGESFDLRGAEKLWRFVLTAVLIAPSISGVFASLLHHYLQGIPFLQAMMQWYFADALGVATATPVAFALYRGQVRDIWRKDTSRQNIPLLLLLTLATVVCFLQPSVAFLFLLFPALLVVAVQTGWTGSGAGVLLIALIAVILTGLGYGPMASLEGVSLRIKTVDLQLFLASCSICGTIVSAIFEERRKLLKLAVENERRFRSLAESSPDVMVLTDLAGRRLYVSSAAKTLLGWSPKELLGKTYQSNIVHSDDVPALEEALSDVRRTGEGRTLTYRCQHKDGSYLWVEASLMLYRDMQSHDPIGFVNVVRDITSRKAAEERMQTAYLELQALAEIDALTGVANRRHFDKVLDAEWKRAIRTGAPTALLLIDVDWFKNYNDIYGHLEGDVCLRSIATWISVCIHRSTDLVARFGGEEFALILPDTDEAGAAALGERIREEIEARKVVHRGNEYGHITISAGCASLMPMRGTSGTLLIDAADKALYRAKSSGRNRVMRASDEQEPRIGGAEDTVSST</sequence>
<dbReference type="Proteomes" id="UP000002207">
    <property type="component" value="Chromosome"/>
</dbReference>
<dbReference type="Gene3D" id="3.30.450.20">
    <property type="entry name" value="PAS domain"/>
    <property type="match status" value="1"/>
</dbReference>
<feature type="transmembrane region" description="Helical" evidence="9">
    <location>
        <begin position="245"/>
        <end position="266"/>
    </location>
</feature>
<feature type="transmembrane region" description="Helical" evidence="9">
    <location>
        <begin position="94"/>
        <end position="114"/>
    </location>
</feature>
<dbReference type="InterPro" id="IPR007895">
    <property type="entry name" value="MASE1"/>
</dbReference>
<dbReference type="OrthoDB" id="9759607at2"/>
<dbReference type="PANTHER" id="PTHR45138:SF9">
    <property type="entry name" value="DIGUANYLATE CYCLASE DGCM-RELATED"/>
    <property type="match status" value="1"/>
</dbReference>
<keyword evidence="4 9" id="KW-0812">Transmembrane</keyword>
<gene>
    <name evidence="13" type="ordered locus">ACP_0517</name>
</gene>
<evidence type="ECO:0000256" key="2">
    <source>
        <dbReference type="ARBA" id="ARBA00012528"/>
    </source>
</evidence>
<dbReference type="SMART" id="SM00091">
    <property type="entry name" value="PAS"/>
    <property type="match status" value="1"/>
</dbReference>
<dbReference type="SMART" id="SM00086">
    <property type="entry name" value="PAC"/>
    <property type="match status" value="1"/>
</dbReference>
<feature type="transmembrane region" description="Helical" evidence="9">
    <location>
        <begin position="278"/>
        <end position="296"/>
    </location>
</feature>
<dbReference type="InterPro" id="IPR029787">
    <property type="entry name" value="Nucleotide_cyclase"/>
</dbReference>
<dbReference type="NCBIfam" id="TIGR00254">
    <property type="entry name" value="GGDEF"/>
    <property type="match status" value="1"/>
</dbReference>
<evidence type="ECO:0000313" key="13">
    <source>
        <dbReference type="EMBL" id="ACO32270.1"/>
    </source>
</evidence>
<evidence type="ECO:0000256" key="1">
    <source>
        <dbReference type="ARBA" id="ARBA00004651"/>
    </source>
</evidence>
<dbReference type="Pfam" id="PF00989">
    <property type="entry name" value="PAS"/>
    <property type="match status" value="1"/>
</dbReference>
<dbReference type="KEGG" id="aca:ACP_0517"/>
<feature type="domain" description="PAC" evidence="11">
    <location>
        <begin position="383"/>
        <end position="436"/>
    </location>
</feature>
<dbReference type="GO" id="GO:0006355">
    <property type="term" value="P:regulation of DNA-templated transcription"/>
    <property type="evidence" value="ECO:0007669"/>
    <property type="project" value="InterPro"/>
</dbReference>
<dbReference type="CDD" id="cd01949">
    <property type="entry name" value="GGDEF"/>
    <property type="match status" value="1"/>
</dbReference>
<dbReference type="PANTHER" id="PTHR45138">
    <property type="entry name" value="REGULATORY COMPONENTS OF SENSORY TRANSDUCTION SYSTEM"/>
    <property type="match status" value="1"/>
</dbReference>
<dbReference type="SUPFAM" id="SSF55785">
    <property type="entry name" value="PYP-like sensor domain (PAS domain)"/>
    <property type="match status" value="1"/>
</dbReference>
<dbReference type="PROSITE" id="PS50113">
    <property type="entry name" value="PAC"/>
    <property type="match status" value="1"/>
</dbReference>
<evidence type="ECO:0000256" key="3">
    <source>
        <dbReference type="ARBA" id="ARBA00022475"/>
    </source>
</evidence>
<feature type="domain" description="GGDEF" evidence="12">
    <location>
        <begin position="475"/>
        <end position="611"/>
    </location>
</feature>
<dbReference type="GO" id="GO:0043709">
    <property type="term" value="P:cell adhesion involved in single-species biofilm formation"/>
    <property type="evidence" value="ECO:0007669"/>
    <property type="project" value="TreeGrafter"/>
</dbReference>
<dbReference type="EMBL" id="CP001472">
    <property type="protein sequence ID" value="ACO32270.1"/>
    <property type="molecule type" value="Genomic_DNA"/>
</dbReference>
<dbReference type="InterPro" id="IPR013767">
    <property type="entry name" value="PAS_fold"/>
</dbReference>
<dbReference type="InterPro" id="IPR001610">
    <property type="entry name" value="PAC"/>
</dbReference>
<feature type="transmembrane region" description="Helical" evidence="9">
    <location>
        <begin position="126"/>
        <end position="152"/>
    </location>
</feature>
<keyword evidence="3" id="KW-1003">Cell membrane</keyword>